<reference evidence="1" key="1">
    <citation type="submission" date="2021-07" db="EMBL/GenBank/DDBJ databases">
        <title>New genus and species of the family Alcaligenaceae.</title>
        <authorList>
            <person name="Hahn M.W."/>
        </authorList>
    </citation>
    <scope>NUCLEOTIDE SEQUENCE</scope>
    <source>
        <strain evidence="1">LF4-65</strain>
    </source>
</reference>
<organism evidence="1 2">
    <name type="scientific">Zwartia hollandica</name>
    <dbReference type="NCBI Taxonomy" id="324606"/>
    <lineage>
        <taxon>Bacteria</taxon>
        <taxon>Pseudomonadati</taxon>
        <taxon>Pseudomonadota</taxon>
        <taxon>Betaproteobacteria</taxon>
        <taxon>Burkholderiales</taxon>
        <taxon>Alcaligenaceae</taxon>
        <taxon>Zwartia</taxon>
    </lineage>
</organism>
<protein>
    <submittedName>
        <fullName evidence="1">Uncharacterized protein</fullName>
    </submittedName>
</protein>
<keyword evidence="2" id="KW-1185">Reference proteome</keyword>
<accession>A0A953N7I9</accession>
<gene>
    <name evidence="1" type="ORF">KZZ10_02830</name>
</gene>
<dbReference type="EMBL" id="JAHXRI010000004">
    <property type="protein sequence ID" value="MBZ1349569.1"/>
    <property type="molecule type" value="Genomic_DNA"/>
</dbReference>
<proteinExistence type="predicted"/>
<dbReference type="RefSeq" id="WP_259659987.1">
    <property type="nucleotide sequence ID" value="NZ_JAHXRI010000004.1"/>
</dbReference>
<dbReference type="AlphaFoldDB" id="A0A953N7I9"/>
<evidence type="ECO:0000313" key="1">
    <source>
        <dbReference type="EMBL" id="MBZ1349569.1"/>
    </source>
</evidence>
<name>A0A953N7I9_9BURK</name>
<comment type="caution">
    <text evidence="1">The sequence shown here is derived from an EMBL/GenBank/DDBJ whole genome shotgun (WGS) entry which is preliminary data.</text>
</comment>
<evidence type="ECO:0000313" key="2">
    <source>
        <dbReference type="Proteomes" id="UP000739565"/>
    </source>
</evidence>
<dbReference type="Proteomes" id="UP000739565">
    <property type="component" value="Unassembled WGS sequence"/>
</dbReference>
<sequence length="57" mass="5967">MTKVSNTKLSVVFWSVLVLFLAWDTVVSAPIDLRNEPPLIAAGSGKASVGGHCAIAK</sequence>